<dbReference type="InterPro" id="IPR013325">
    <property type="entry name" value="RNA_pol_sigma_r2"/>
</dbReference>
<evidence type="ECO:0000259" key="6">
    <source>
        <dbReference type="Pfam" id="PF04542"/>
    </source>
</evidence>
<dbReference type="CDD" id="cd06171">
    <property type="entry name" value="Sigma70_r4"/>
    <property type="match status" value="1"/>
</dbReference>
<dbReference type="GO" id="GO:0016987">
    <property type="term" value="F:sigma factor activity"/>
    <property type="evidence" value="ECO:0007669"/>
    <property type="project" value="UniProtKB-KW"/>
</dbReference>
<evidence type="ECO:0000256" key="5">
    <source>
        <dbReference type="ARBA" id="ARBA00023163"/>
    </source>
</evidence>
<evidence type="ECO:0000256" key="2">
    <source>
        <dbReference type="ARBA" id="ARBA00023015"/>
    </source>
</evidence>
<comment type="similarity">
    <text evidence="1">Belongs to the sigma-70 factor family. ECF subfamily.</text>
</comment>
<keyword evidence="2" id="KW-0805">Transcription regulation</keyword>
<gene>
    <name evidence="8" type="ORF">ENR47_11905</name>
</gene>
<dbReference type="Pfam" id="PF04545">
    <property type="entry name" value="Sigma70_r4"/>
    <property type="match status" value="1"/>
</dbReference>
<feature type="domain" description="RNA polymerase sigma-70 region 2" evidence="6">
    <location>
        <begin position="36"/>
        <end position="102"/>
    </location>
</feature>
<feature type="domain" description="RNA polymerase sigma-70 region 4" evidence="7">
    <location>
        <begin position="140"/>
        <end position="189"/>
    </location>
</feature>
<dbReference type="InterPro" id="IPR007630">
    <property type="entry name" value="RNA_pol_sigma70_r4"/>
</dbReference>
<accession>A0A832M3C9</accession>
<dbReference type="InterPro" id="IPR013324">
    <property type="entry name" value="RNA_pol_sigma_r3/r4-like"/>
</dbReference>
<dbReference type="AlphaFoldDB" id="A0A832M3C9"/>
<evidence type="ECO:0000256" key="1">
    <source>
        <dbReference type="ARBA" id="ARBA00010641"/>
    </source>
</evidence>
<evidence type="ECO:0000256" key="3">
    <source>
        <dbReference type="ARBA" id="ARBA00023082"/>
    </source>
</evidence>
<dbReference type="Pfam" id="PF04542">
    <property type="entry name" value="Sigma70_r2"/>
    <property type="match status" value="1"/>
</dbReference>
<evidence type="ECO:0000313" key="8">
    <source>
        <dbReference type="EMBL" id="HGW94968.1"/>
    </source>
</evidence>
<dbReference type="SUPFAM" id="SSF88659">
    <property type="entry name" value="Sigma3 and sigma4 domains of RNA polymerase sigma factors"/>
    <property type="match status" value="1"/>
</dbReference>
<dbReference type="InterPro" id="IPR007627">
    <property type="entry name" value="RNA_pol_sigma70_r2"/>
</dbReference>
<sequence>MQSGQSGHQESPLLSQTDAELVLAVNNGQAAALGVLYDRHAALVYGIAFNTLGNSQEAEDLTQDIFLTFAKRSSYDPGRGSLRTFLVVLTRSRAKDRLRARQSARGVLNRWQSMGQQDSTPNLPLEHVFQNEQSQEVSSALAQLPDNQQQVLKMAYYEGLSQAEIAKRLEIPLGTVKARARRGLLKLRQTLTHFA</sequence>
<name>A0A832M3C9_9CYAN</name>
<keyword evidence="5" id="KW-0804">Transcription</keyword>
<organism evidence="8">
    <name type="scientific">Oscillatoriales cyanobacterium SpSt-402</name>
    <dbReference type="NCBI Taxonomy" id="2282168"/>
    <lineage>
        <taxon>Bacteria</taxon>
        <taxon>Bacillati</taxon>
        <taxon>Cyanobacteriota</taxon>
        <taxon>Cyanophyceae</taxon>
        <taxon>Oscillatoriophycideae</taxon>
        <taxon>Oscillatoriales</taxon>
    </lineage>
</organism>
<dbReference type="GO" id="GO:0006352">
    <property type="term" value="P:DNA-templated transcription initiation"/>
    <property type="evidence" value="ECO:0007669"/>
    <property type="project" value="InterPro"/>
</dbReference>
<dbReference type="Gene3D" id="1.10.1740.10">
    <property type="match status" value="1"/>
</dbReference>
<dbReference type="NCBIfam" id="TIGR02937">
    <property type="entry name" value="sigma70-ECF"/>
    <property type="match status" value="1"/>
</dbReference>
<comment type="caution">
    <text evidence="8">The sequence shown here is derived from an EMBL/GenBank/DDBJ whole genome shotgun (WGS) entry which is preliminary data.</text>
</comment>
<dbReference type="GO" id="GO:0003677">
    <property type="term" value="F:DNA binding"/>
    <property type="evidence" value="ECO:0007669"/>
    <property type="project" value="UniProtKB-KW"/>
</dbReference>
<dbReference type="InterPro" id="IPR039425">
    <property type="entry name" value="RNA_pol_sigma-70-like"/>
</dbReference>
<proteinExistence type="inferred from homology"/>
<dbReference type="PANTHER" id="PTHR43133:SF62">
    <property type="entry name" value="RNA POLYMERASE SIGMA FACTOR SIGZ"/>
    <property type="match status" value="1"/>
</dbReference>
<keyword evidence="4" id="KW-0238">DNA-binding</keyword>
<evidence type="ECO:0000259" key="7">
    <source>
        <dbReference type="Pfam" id="PF04545"/>
    </source>
</evidence>
<evidence type="ECO:0000256" key="4">
    <source>
        <dbReference type="ARBA" id="ARBA00023125"/>
    </source>
</evidence>
<dbReference type="InterPro" id="IPR014284">
    <property type="entry name" value="RNA_pol_sigma-70_dom"/>
</dbReference>
<dbReference type="InterPro" id="IPR036388">
    <property type="entry name" value="WH-like_DNA-bd_sf"/>
</dbReference>
<dbReference type="EMBL" id="DSRD01000741">
    <property type="protein sequence ID" value="HGW94968.1"/>
    <property type="molecule type" value="Genomic_DNA"/>
</dbReference>
<keyword evidence="3" id="KW-0731">Sigma factor</keyword>
<dbReference type="SUPFAM" id="SSF88946">
    <property type="entry name" value="Sigma2 domain of RNA polymerase sigma factors"/>
    <property type="match status" value="1"/>
</dbReference>
<dbReference type="NCBIfam" id="NF009172">
    <property type="entry name" value="PRK12519.1"/>
    <property type="match status" value="1"/>
</dbReference>
<dbReference type="Gene3D" id="1.10.10.10">
    <property type="entry name" value="Winged helix-like DNA-binding domain superfamily/Winged helix DNA-binding domain"/>
    <property type="match status" value="1"/>
</dbReference>
<reference evidence="8" key="1">
    <citation type="journal article" date="2020" name="mSystems">
        <title>Genome- and Community-Level Interaction Insights into Carbon Utilization and Element Cycling Functions of Hydrothermarchaeota in Hydrothermal Sediment.</title>
        <authorList>
            <person name="Zhou Z."/>
            <person name="Liu Y."/>
            <person name="Xu W."/>
            <person name="Pan J."/>
            <person name="Luo Z.H."/>
            <person name="Li M."/>
        </authorList>
    </citation>
    <scope>NUCLEOTIDE SEQUENCE [LARGE SCALE GENOMIC DNA]</scope>
    <source>
        <strain evidence="8">SpSt-402</strain>
    </source>
</reference>
<protein>
    <submittedName>
        <fullName evidence="8">Sigma-70 family RNA polymerase sigma factor</fullName>
    </submittedName>
</protein>
<dbReference type="PANTHER" id="PTHR43133">
    <property type="entry name" value="RNA POLYMERASE ECF-TYPE SIGMA FACTO"/>
    <property type="match status" value="1"/>
</dbReference>